<keyword evidence="5 12" id="KW-0812">Transmembrane</keyword>
<comment type="subunit">
    <text evidence="11">Interacts with BRI3BP. Interacts with MGAT1 and IFITM3.</text>
</comment>
<dbReference type="GO" id="GO:0005765">
    <property type="term" value="C:lysosomal membrane"/>
    <property type="evidence" value="ECO:0007669"/>
    <property type="project" value="UniProtKB-SubCell"/>
</dbReference>
<evidence type="ECO:0000256" key="5">
    <source>
        <dbReference type="ARBA" id="ARBA00022692"/>
    </source>
</evidence>
<name>A0A3Q1GGW2_9TELE</name>
<keyword evidence="14" id="KW-1185">Reference proteome</keyword>
<feature type="transmembrane region" description="Helical" evidence="12">
    <location>
        <begin position="92"/>
        <end position="115"/>
    </location>
</feature>
<accession>A0A3Q1GGW2</accession>
<dbReference type="PANTHER" id="PTHR13551:SF1">
    <property type="entry name" value="MEMBRANE PROTEIN BRI3"/>
    <property type="match status" value="1"/>
</dbReference>
<organism evidence="13 14">
    <name type="scientific">Acanthochromis polyacanthus</name>
    <name type="common">spiny chromis</name>
    <dbReference type="NCBI Taxonomy" id="80966"/>
    <lineage>
        <taxon>Eukaryota</taxon>
        <taxon>Metazoa</taxon>
        <taxon>Chordata</taxon>
        <taxon>Craniata</taxon>
        <taxon>Vertebrata</taxon>
        <taxon>Euteleostomi</taxon>
        <taxon>Actinopterygii</taxon>
        <taxon>Neopterygii</taxon>
        <taxon>Teleostei</taxon>
        <taxon>Neoteleostei</taxon>
        <taxon>Acanthomorphata</taxon>
        <taxon>Ovalentaria</taxon>
        <taxon>Pomacentridae</taxon>
        <taxon>Acanthochromis</taxon>
    </lineage>
</organism>
<dbReference type="PANTHER" id="PTHR13551">
    <property type="entry name" value="BRAIN PROTEIN I3"/>
    <property type="match status" value="1"/>
</dbReference>
<keyword evidence="7 12" id="KW-0472">Membrane</keyword>
<keyword evidence="6 12" id="KW-1133">Transmembrane helix</keyword>
<reference evidence="13" key="2">
    <citation type="submission" date="2025-09" db="UniProtKB">
        <authorList>
            <consortium name="Ensembl"/>
        </authorList>
    </citation>
    <scope>IDENTIFICATION</scope>
</reference>
<evidence type="ECO:0000313" key="14">
    <source>
        <dbReference type="Proteomes" id="UP000257200"/>
    </source>
</evidence>
<evidence type="ECO:0000256" key="2">
    <source>
        <dbReference type="ARBA" id="ARBA00004556"/>
    </source>
</evidence>
<evidence type="ECO:0000256" key="3">
    <source>
        <dbReference type="ARBA" id="ARBA00008090"/>
    </source>
</evidence>
<comment type="subcellular location">
    <subcellularLocation>
        <location evidence="2">Cytoplasm</location>
        <location evidence="2">Perinuclear region</location>
    </subcellularLocation>
    <subcellularLocation>
        <location evidence="1">Lysosome membrane</location>
        <topology evidence="1">Multi-pass membrane protein</topology>
    </subcellularLocation>
</comment>
<evidence type="ECO:0000256" key="1">
    <source>
        <dbReference type="ARBA" id="ARBA00004155"/>
    </source>
</evidence>
<dbReference type="GeneTree" id="ENSGT00990000204962"/>
<dbReference type="Pfam" id="PF10164">
    <property type="entry name" value="BRI3"/>
    <property type="match status" value="1"/>
</dbReference>
<dbReference type="GO" id="GO:0048471">
    <property type="term" value="C:perinuclear region of cytoplasm"/>
    <property type="evidence" value="ECO:0007669"/>
    <property type="project" value="UniProtKB-SubCell"/>
</dbReference>
<evidence type="ECO:0000256" key="10">
    <source>
        <dbReference type="ARBA" id="ARBA00035449"/>
    </source>
</evidence>
<dbReference type="Proteomes" id="UP000257200">
    <property type="component" value="Unplaced"/>
</dbReference>
<comment type="similarity">
    <text evidence="3">Belongs to the BRI3 family.</text>
</comment>
<proteinExistence type="inferred from homology"/>
<reference evidence="13" key="1">
    <citation type="submission" date="2025-08" db="UniProtKB">
        <authorList>
            <consortium name="Ensembl"/>
        </authorList>
    </citation>
    <scope>IDENTIFICATION</scope>
</reference>
<evidence type="ECO:0000256" key="12">
    <source>
        <dbReference type="SAM" id="Phobius"/>
    </source>
</evidence>
<keyword evidence="8" id="KW-0458">Lysosome</keyword>
<evidence type="ECO:0000256" key="7">
    <source>
        <dbReference type="ARBA" id="ARBA00023136"/>
    </source>
</evidence>
<dbReference type="Ensembl" id="ENSAPOT00000020956.1">
    <property type="protein sequence ID" value="ENSAPOP00000029628.1"/>
    <property type="gene ID" value="ENSAPOG00000015682.1"/>
</dbReference>
<keyword evidence="4" id="KW-0963">Cytoplasm</keyword>
<evidence type="ECO:0000256" key="8">
    <source>
        <dbReference type="ARBA" id="ARBA00023228"/>
    </source>
</evidence>
<dbReference type="InParanoid" id="A0A3Q1GGW2"/>
<protein>
    <recommendedName>
        <fullName evidence="9">Membrane protein BRI3</fullName>
    </recommendedName>
    <alternativeName>
        <fullName evidence="10">Brain protein I3</fullName>
    </alternativeName>
</protein>
<sequence length="128" mass="14207">MDHHSALMMNQDGSQINSLFVMSKLLLSCRINCSTAATQQPPPHQQHNFPMSPTVSQQPYSRMYTISQQSEVVVGNCPTCRVGVLEDDFSCLGILTAILCAIFFFPLGILFIFAVRQRRCPSCGTTFS</sequence>
<dbReference type="AlphaFoldDB" id="A0A3Q1GGW2"/>
<evidence type="ECO:0000256" key="6">
    <source>
        <dbReference type="ARBA" id="ARBA00022989"/>
    </source>
</evidence>
<evidence type="ECO:0000313" key="13">
    <source>
        <dbReference type="Ensembl" id="ENSAPOP00000029628.1"/>
    </source>
</evidence>
<evidence type="ECO:0000256" key="11">
    <source>
        <dbReference type="ARBA" id="ARBA00046593"/>
    </source>
</evidence>
<dbReference type="InterPro" id="IPR019317">
    <property type="entry name" value="BRI3"/>
</dbReference>
<evidence type="ECO:0000256" key="9">
    <source>
        <dbReference type="ARBA" id="ARBA00035284"/>
    </source>
</evidence>
<evidence type="ECO:0000256" key="4">
    <source>
        <dbReference type="ARBA" id="ARBA00022490"/>
    </source>
</evidence>